<feature type="transmembrane region" description="Helical" evidence="6">
    <location>
        <begin position="101"/>
        <end position="121"/>
    </location>
</feature>
<evidence type="ECO:0000313" key="7">
    <source>
        <dbReference type="EMBL" id="CAD7628493.1"/>
    </source>
</evidence>
<dbReference type="GO" id="GO:0016020">
    <property type="term" value="C:membrane"/>
    <property type="evidence" value="ECO:0007669"/>
    <property type="project" value="UniProtKB-SubCell"/>
</dbReference>
<feature type="transmembrane region" description="Helical" evidence="6">
    <location>
        <begin position="12"/>
        <end position="32"/>
    </location>
</feature>
<dbReference type="PANTHER" id="PTHR43461:SF1">
    <property type="entry name" value="TRANSMEMBRANE PROTEIN 256"/>
    <property type="match status" value="1"/>
</dbReference>
<dbReference type="PANTHER" id="PTHR43461">
    <property type="entry name" value="TRANSMEMBRANE PROTEIN 256"/>
    <property type="match status" value="1"/>
</dbReference>
<dbReference type="Pfam" id="PF04241">
    <property type="entry name" value="DUF423"/>
    <property type="match status" value="1"/>
</dbReference>
<evidence type="ECO:0000313" key="8">
    <source>
        <dbReference type="Proteomes" id="UP000759131"/>
    </source>
</evidence>
<sequence>MDPNVAVIVGSVWVRLAGVYGALAVALGAYGAHVIANKKDMSAHTKDVYERANKYHILHALALLAVPLTAHPCLSGTIITIGMTLFCGTCYIHVFTGSKSIIRLTPVGGITLMIGWLTMAYV</sequence>
<keyword evidence="3 6" id="KW-0812">Transmembrane</keyword>
<evidence type="ECO:0000256" key="5">
    <source>
        <dbReference type="ARBA" id="ARBA00023136"/>
    </source>
</evidence>
<evidence type="ECO:0000256" key="3">
    <source>
        <dbReference type="ARBA" id="ARBA00022692"/>
    </source>
</evidence>
<gene>
    <name evidence="7" type="ORF">OSB1V03_LOCUS8914</name>
</gene>
<accession>A0A7R9Q174</accession>
<dbReference type="InterPro" id="IPR006696">
    <property type="entry name" value="DUF423"/>
</dbReference>
<reference evidence="7" key="1">
    <citation type="submission" date="2020-11" db="EMBL/GenBank/DDBJ databases">
        <authorList>
            <person name="Tran Van P."/>
        </authorList>
    </citation>
    <scope>NUCLEOTIDE SEQUENCE</scope>
</reference>
<evidence type="ECO:0008006" key="9">
    <source>
        <dbReference type="Google" id="ProtNLM"/>
    </source>
</evidence>
<dbReference type="EMBL" id="OC860337">
    <property type="protein sequence ID" value="CAD7628493.1"/>
    <property type="molecule type" value="Genomic_DNA"/>
</dbReference>
<name>A0A7R9Q174_9ACAR</name>
<keyword evidence="8" id="KW-1185">Reference proteome</keyword>
<evidence type="ECO:0000256" key="4">
    <source>
        <dbReference type="ARBA" id="ARBA00022989"/>
    </source>
</evidence>
<evidence type="ECO:0000256" key="6">
    <source>
        <dbReference type="SAM" id="Phobius"/>
    </source>
</evidence>
<protein>
    <recommendedName>
        <fullName evidence="9">Transmembrane protein 256 homolog</fullName>
    </recommendedName>
</protein>
<dbReference type="AlphaFoldDB" id="A0A7R9Q174"/>
<evidence type="ECO:0000256" key="2">
    <source>
        <dbReference type="ARBA" id="ARBA00006208"/>
    </source>
</evidence>
<proteinExistence type="inferred from homology"/>
<dbReference type="OrthoDB" id="269173at2759"/>
<organism evidence="7">
    <name type="scientific">Medioppia subpectinata</name>
    <dbReference type="NCBI Taxonomy" id="1979941"/>
    <lineage>
        <taxon>Eukaryota</taxon>
        <taxon>Metazoa</taxon>
        <taxon>Ecdysozoa</taxon>
        <taxon>Arthropoda</taxon>
        <taxon>Chelicerata</taxon>
        <taxon>Arachnida</taxon>
        <taxon>Acari</taxon>
        <taxon>Acariformes</taxon>
        <taxon>Sarcoptiformes</taxon>
        <taxon>Oribatida</taxon>
        <taxon>Brachypylina</taxon>
        <taxon>Oppioidea</taxon>
        <taxon>Oppiidae</taxon>
        <taxon>Medioppia</taxon>
    </lineage>
</organism>
<dbReference type="EMBL" id="CAJPIZ010005762">
    <property type="protein sequence ID" value="CAG2108923.1"/>
    <property type="molecule type" value="Genomic_DNA"/>
</dbReference>
<evidence type="ECO:0000256" key="1">
    <source>
        <dbReference type="ARBA" id="ARBA00004141"/>
    </source>
</evidence>
<feature type="transmembrane region" description="Helical" evidence="6">
    <location>
        <begin position="76"/>
        <end position="94"/>
    </location>
</feature>
<dbReference type="Proteomes" id="UP000759131">
    <property type="component" value="Unassembled WGS sequence"/>
</dbReference>
<comment type="similarity">
    <text evidence="2">Belongs to the TMEM256 family.</text>
</comment>
<comment type="subcellular location">
    <subcellularLocation>
        <location evidence="1">Membrane</location>
        <topology evidence="1">Multi-pass membrane protein</topology>
    </subcellularLocation>
</comment>
<keyword evidence="4 6" id="KW-1133">Transmembrane helix</keyword>
<keyword evidence="5 6" id="KW-0472">Membrane</keyword>